<feature type="transmembrane region" description="Helical" evidence="1">
    <location>
        <begin position="41"/>
        <end position="61"/>
    </location>
</feature>
<sequence>MCAERVSSKGLAVRGATALLLLTILLFLFSTGLYIRIPLGYGFHLGDLVVVTLVLLFITKAEQLATPLSSLVSLALEVESRVVASIVQTILRLLEIAVAYYTLRRVFYLLAVPAIGLENSSIAYDSVFLVAACITVYNLVKSLAR</sequence>
<feature type="transmembrane region" description="Helical" evidence="1">
    <location>
        <begin position="122"/>
        <end position="140"/>
    </location>
</feature>
<evidence type="ECO:0000313" key="2">
    <source>
        <dbReference type="EMBL" id="HGB25256.1"/>
    </source>
</evidence>
<organism evidence="2">
    <name type="scientific">Thermofilum pendens</name>
    <dbReference type="NCBI Taxonomy" id="2269"/>
    <lineage>
        <taxon>Archaea</taxon>
        <taxon>Thermoproteota</taxon>
        <taxon>Thermoprotei</taxon>
        <taxon>Thermofilales</taxon>
        <taxon>Thermofilaceae</taxon>
        <taxon>Thermofilum</taxon>
    </lineage>
</organism>
<comment type="caution">
    <text evidence="2">The sequence shown here is derived from an EMBL/GenBank/DDBJ whole genome shotgun (WGS) entry which is preliminary data.</text>
</comment>
<feature type="transmembrane region" description="Helical" evidence="1">
    <location>
        <begin position="12"/>
        <end position="35"/>
    </location>
</feature>
<reference evidence="2" key="1">
    <citation type="journal article" date="2020" name="mSystems">
        <title>Genome- and Community-Level Interaction Insights into Carbon Utilization and Element Cycling Functions of Hydrothermarchaeota in Hydrothermal Sediment.</title>
        <authorList>
            <person name="Zhou Z."/>
            <person name="Liu Y."/>
            <person name="Xu W."/>
            <person name="Pan J."/>
            <person name="Luo Z.H."/>
            <person name="Li M."/>
        </authorList>
    </citation>
    <scope>NUCLEOTIDE SEQUENCE [LARGE SCALE GENOMIC DNA]</scope>
    <source>
        <strain evidence="2">SpSt-8</strain>
    </source>
</reference>
<accession>A0A7C3SLC4</accession>
<keyword evidence="1" id="KW-0812">Transmembrane</keyword>
<evidence type="ECO:0000256" key="1">
    <source>
        <dbReference type="SAM" id="Phobius"/>
    </source>
</evidence>
<proteinExistence type="predicted"/>
<protein>
    <submittedName>
        <fullName evidence="2">Uncharacterized protein</fullName>
    </submittedName>
</protein>
<name>A0A7C3SLC4_THEPE</name>
<keyword evidence="1" id="KW-0472">Membrane</keyword>
<keyword evidence="1" id="KW-1133">Transmembrane helix</keyword>
<feature type="transmembrane region" description="Helical" evidence="1">
    <location>
        <begin position="82"/>
        <end position="102"/>
    </location>
</feature>
<gene>
    <name evidence="2" type="ORF">ENV88_04325</name>
</gene>
<dbReference type="AlphaFoldDB" id="A0A7C3SLC4"/>
<dbReference type="EMBL" id="DTIB01000091">
    <property type="protein sequence ID" value="HGB25256.1"/>
    <property type="molecule type" value="Genomic_DNA"/>
</dbReference>